<dbReference type="EMBL" id="UGHH01000002">
    <property type="protein sequence ID" value="STO63537.1"/>
    <property type="molecule type" value="Genomic_DNA"/>
</dbReference>
<evidence type="ECO:0000259" key="1">
    <source>
        <dbReference type="Pfam" id="PF05190"/>
    </source>
</evidence>
<feature type="domain" description="DNA mismatch repair protein MutS clamp" evidence="1">
    <location>
        <begin position="5"/>
        <end position="81"/>
    </location>
</feature>
<protein>
    <submittedName>
        <fullName evidence="2">Methyl-directed mismatch repair protein</fullName>
    </submittedName>
</protein>
<dbReference type="AlphaFoldDB" id="A0A377I0N4"/>
<dbReference type="SUPFAM" id="SSF48334">
    <property type="entry name" value="DNA repair protein MutS, domain III"/>
    <property type="match status" value="1"/>
</dbReference>
<dbReference type="GO" id="GO:0005524">
    <property type="term" value="F:ATP binding"/>
    <property type="evidence" value="ECO:0007669"/>
    <property type="project" value="InterPro"/>
</dbReference>
<name>A0A377I0N4_HAEPH</name>
<dbReference type="InterPro" id="IPR007861">
    <property type="entry name" value="DNA_mismatch_repair_MutS_clamp"/>
</dbReference>
<organism evidence="2 3">
    <name type="scientific">Haemophilus parahaemolyticus</name>
    <dbReference type="NCBI Taxonomy" id="735"/>
    <lineage>
        <taxon>Bacteria</taxon>
        <taxon>Pseudomonadati</taxon>
        <taxon>Pseudomonadota</taxon>
        <taxon>Gammaproteobacteria</taxon>
        <taxon>Pasteurellales</taxon>
        <taxon>Pasteurellaceae</taxon>
        <taxon>Haemophilus</taxon>
    </lineage>
</organism>
<dbReference type="Pfam" id="PF05190">
    <property type="entry name" value="MutS_IV"/>
    <property type="match status" value="1"/>
</dbReference>
<accession>A0A377I0N4</accession>
<gene>
    <name evidence="2" type="primary">mutS_2</name>
    <name evidence="2" type="ORF">NCTC10794_00569</name>
</gene>
<dbReference type="GO" id="GO:0030983">
    <property type="term" value="F:mismatched DNA binding"/>
    <property type="evidence" value="ECO:0007669"/>
    <property type="project" value="InterPro"/>
</dbReference>
<dbReference type="GO" id="GO:0006298">
    <property type="term" value="P:mismatch repair"/>
    <property type="evidence" value="ECO:0007669"/>
    <property type="project" value="InterPro"/>
</dbReference>
<evidence type="ECO:0000313" key="2">
    <source>
        <dbReference type="EMBL" id="STO63537.1"/>
    </source>
</evidence>
<reference evidence="2 3" key="1">
    <citation type="submission" date="2018-06" db="EMBL/GenBank/DDBJ databases">
        <authorList>
            <consortium name="Pathogen Informatics"/>
            <person name="Doyle S."/>
        </authorList>
    </citation>
    <scope>NUCLEOTIDE SEQUENCE [LARGE SCALE GENOMIC DNA]</scope>
    <source>
        <strain evidence="2 3">NCTC10794</strain>
    </source>
</reference>
<dbReference type="Gene3D" id="1.10.1420.10">
    <property type="match status" value="1"/>
</dbReference>
<evidence type="ECO:0000313" key="3">
    <source>
        <dbReference type="Proteomes" id="UP000254867"/>
    </source>
</evidence>
<dbReference type="InterPro" id="IPR036187">
    <property type="entry name" value="DNA_mismatch_repair_MutS_sf"/>
</dbReference>
<sequence>MIAEGYSAELDEWRSLSAGATQYLEDLEIREREATGIDTLKIGFNAVHGYYIQISQGQAHKAPIHYVRRQTLKNAERYIIPS</sequence>
<proteinExistence type="predicted"/>
<dbReference type="Proteomes" id="UP000254867">
    <property type="component" value="Unassembled WGS sequence"/>
</dbReference>